<evidence type="ECO:0000313" key="1">
    <source>
        <dbReference type="EMBL" id="EYC04359.1"/>
    </source>
</evidence>
<dbReference type="Proteomes" id="UP000024635">
    <property type="component" value="Unassembled WGS sequence"/>
</dbReference>
<dbReference type="EMBL" id="JARK01001424">
    <property type="protein sequence ID" value="EYC04359.1"/>
    <property type="molecule type" value="Genomic_DNA"/>
</dbReference>
<organism evidence="1 2">
    <name type="scientific">Ancylostoma ceylanicum</name>
    <dbReference type="NCBI Taxonomy" id="53326"/>
    <lineage>
        <taxon>Eukaryota</taxon>
        <taxon>Metazoa</taxon>
        <taxon>Ecdysozoa</taxon>
        <taxon>Nematoda</taxon>
        <taxon>Chromadorea</taxon>
        <taxon>Rhabditida</taxon>
        <taxon>Rhabditina</taxon>
        <taxon>Rhabditomorpha</taxon>
        <taxon>Strongyloidea</taxon>
        <taxon>Ancylostomatidae</taxon>
        <taxon>Ancylostomatinae</taxon>
        <taxon>Ancylostoma</taxon>
    </lineage>
</organism>
<dbReference type="AlphaFoldDB" id="A0A016TMX4"/>
<sequence length="69" mass="8141">MQTLFACRKLPLRSLSRVNYNRDYSKPISPHEERNSESCHRGELPRLLHDCLRVSHDKNMMPVSKLTTF</sequence>
<name>A0A016TMX4_9BILA</name>
<reference evidence="2" key="1">
    <citation type="journal article" date="2015" name="Nat. Genet.">
        <title>The genome and transcriptome of the zoonotic hookworm Ancylostoma ceylanicum identify infection-specific gene families.</title>
        <authorList>
            <person name="Schwarz E.M."/>
            <person name="Hu Y."/>
            <person name="Antoshechkin I."/>
            <person name="Miller M.M."/>
            <person name="Sternberg P.W."/>
            <person name="Aroian R.V."/>
        </authorList>
    </citation>
    <scope>NUCLEOTIDE SEQUENCE</scope>
    <source>
        <strain evidence="2">HY135</strain>
    </source>
</reference>
<protein>
    <submittedName>
        <fullName evidence="1">Uncharacterized protein</fullName>
    </submittedName>
</protein>
<keyword evidence="2" id="KW-1185">Reference proteome</keyword>
<evidence type="ECO:0000313" key="2">
    <source>
        <dbReference type="Proteomes" id="UP000024635"/>
    </source>
</evidence>
<gene>
    <name evidence="1" type="primary">Acey_s0088.g2158</name>
    <name evidence="1" type="ORF">Y032_0088g2158</name>
</gene>
<accession>A0A016TMX4</accession>
<proteinExistence type="predicted"/>
<comment type="caution">
    <text evidence="1">The sequence shown here is derived from an EMBL/GenBank/DDBJ whole genome shotgun (WGS) entry which is preliminary data.</text>
</comment>